<keyword evidence="1" id="KW-0812">Transmembrane</keyword>
<sequence>MTIHIPIIIHQYKFWFWFRNIIFQCALPIILAFMTFYDLSTQHNKIIYSHLYLYTSSIIFIYSNMRMILEFIFNVCSDQIILKKAINLVETTNNLILSMNIIDSKINNTFLIIRKIFKLRYSGSSFFIFIDKLCWAIGIDSPILIPIDLINKLFEKVEINIHNEDTLMIKTLNNLYEYYPEFDNNIFTNFNTDPLLNKITNIVLEKNISDLRRSLFGLEQ</sequence>
<reference evidence="2" key="1">
    <citation type="journal article" date="2020" name="Nature">
        <title>Giant virus diversity and host interactions through global metagenomics.</title>
        <authorList>
            <person name="Schulz F."/>
            <person name="Roux S."/>
            <person name="Paez-Espino D."/>
            <person name="Jungbluth S."/>
            <person name="Walsh D.A."/>
            <person name="Denef V.J."/>
            <person name="McMahon K.D."/>
            <person name="Konstantinidis K.T."/>
            <person name="Eloe-Fadrosh E.A."/>
            <person name="Kyrpides N.C."/>
            <person name="Woyke T."/>
        </authorList>
    </citation>
    <scope>NUCLEOTIDE SEQUENCE</scope>
    <source>
        <strain evidence="2">GVMAG-S-1014582-52</strain>
    </source>
</reference>
<keyword evidence="1" id="KW-0472">Membrane</keyword>
<feature type="transmembrane region" description="Helical" evidence="1">
    <location>
        <begin position="51"/>
        <end position="73"/>
    </location>
</feature>
<protein>
    <submittedName>
        <fullName evidence="2">Uncharacterized protein</fullName>
    </submittedName>
</protein>
<feature type="transmembrane region" description="Helical" evidence="1">
    <location>
        <begin position="21"/>
        <end position="39"/>
    </location>
</feature>
<accession>A0A6C0LS23</accession>
<evidence type="ECO:0000313" key="2">
    <source>
        <dbReference type="EMBL" id="QHU33180.1"/>
    </source>
</evidence>
<keyword evidence="1" id="KW-1133">Transmembrane helix</keyword>
<dbReference type="EMBL" id="MN740556">
    <property type="protein sequence ID" value="QHU33180.1"/>
    <property type="molecule type" value="Genomic_DNA"/>
</dbReference>
<name>A0A6C0LS23_9ZZZZ</name>
<evidence type="ECO:0000256" key="1">
    <source>
        <dbReference type="SAM" id="Phobius"/>
    </source>
</evidence>
<dbReference type="AlphaFoldDB" id="A0A6C0LS23"/>
<proteinExistence type="predicted"/>
<organism evidence="2">
    <name type="scientific">viral metagenome</name>
    <dbReference type="NCBI Taxonomy" id="1070528"/>
    <lineage>
        <taxon>unclassified sequences</taxon>
        <taxon>metagenomes</taxon>
        <taxon>organismal metagenomes</taxon>
    </lineage>
</organism>